<dbReference type="Pfam" id="PF01145">
    <property type="entry name" value="Band_7"/>
    <property type="match status" value="1"/>
</dbReference>
<evidence type="ECO:0000256" key="1">
    <source>
        <dbReference type="ARBA" id="ARBA00004273"/>
    </source>
</evidence>
<organism evidence="8">
    <name type="scientific">Mucochytrium quahogii</name>
    <dbReference type="NCBI Taxonomy" id="96639"/>
    <lineage>
        <taxon>Eukaryota</taxon>
        <taxon>Sar</taxon>
        <taxon>Stramenopiles</taxon>
        <taxon>Bigyra</taxon>
        <taxon>Labyrinthulomycetes</taxon>
        <taxon>Thraustochytrida</taxon>
        <taxon>Thraustochytriidae</taxon>
        <taxon>Mucochytrium</taxon>
    </lineage>
</organism>
<keyword evidence="3 6" id="KW-0999">Mitochondrion inner membrane</keyword>
<dbReference type="GO" id="GO:0007005">
    <property type="term" value="P:mitochondrion organization"/>
    <property type="evidence" value="ECO:0007669"/>
    <property type="project" value="TreeGrafter"/>
</dbReference>
<gene>
    <name evidence="8" type="ORF">QSP1433_LOCUS13499</name>
    <name evidence="9" type="ORF">QSP1433_LOCUS13501</name>
</gene>
<keyword evidence="6" id="KW-1133">Transmembrane helix</keyword>
<dbReference type="EMBL" id="HBHK01021178">
    <property type="protein sequence ID" value="CAD9698239.1"/>
    <property type="molecule type" value="Transcribed_RNA"/>
</dbReference>
<protein>
    <recommendedName>
        <fullName evidence="6">Prohibitin</fullName>
    </recommendedName>
</protein>
<proteinExistence type="inferred from homology"/>
<keyword evidence="4" id="KW-0496">Mitochondrion</keyword>
<dbReference type="SUPFAM" id="SSF117892">
    <property type="entry name" value="Band 7/SPFH domain"/>
    <property type="match status" value="1"/>
</dbReference>
<evidence type="ECO:0000313" key="9">
    <source>
        <dbReference type="EMBL" id="CAD9698239.1"/>
    </source>
</evidence>
<evidence type="ECO:0000256" key="6">
    <source>
        <dbReference type="RuleBase" id="RU366048"/>
    </source>
</evidence>
<keyword evidence="5 6" id="KW-0472">Membrane</keyword>
<dbReference type="AlphaFoldDB" id="A0A7S2WNF4"/>
<keyword evidence="6" id="KW-0812">Transmembrane</keyword>
<dbReference type="InterPro" id="IPR036013">
    <property type="entry name" value="Band_7/SPFH_dom_sf"/>
</dbReference>
<dbReference type="GO" id="GO:0005743">
    <property type="term" value="C:mitochondrial inner membrane"/>
    <property type="evidence" value="ECO:0007669"/>
    <property type="project" value="UniProtKB-SubCell"/>
</dbReference>
<accession>A0A7S2WNF4</accession>
<dbReference type="PRINTS" id="PR00679">
    <property type="entry name" value="PROHIBITIN"/>
</dbReference>
<feature type="transmembrane region" description="Helical" evidence="6">
    <location>
        <begin position="81"/>
        <end position="99"/>
    </location>
</feature>
<reference evidence="8" key="1">
    <citation type="submission" date="2021-01" db="EMBL/GenBank/DDBJ databases">
        <authorList>
            <person name="Corre E."/>
            <person name="Pelletier E."/>
            <person name="Niang G."/>
            <person name="Scheremetjew M."/>
            <person name="Finn R."/>
            <person name="Kale V."/>
            <person name="Holt S."/>
            <person name="Cochrane G."/>
            <person name="Meng A."/>
            <person name="Brown T."/>
            <person name="Cohen L."/>
        </authorList>
    </citation>
    <scope>NUCLEOTIDE SEQUENCE</scope>
    <source>
        <strain evidence="8">NY070348D</strain>
    </source>
</reference>
<dbReference type="Gene3D" id="3.30.479.30">
    <property type="entry name" value="Band 7 domain"/>
    <property type="match status" value="1"/>
</dbReference>
<comment type="similarity">
    <text evidence="2 6">Belongs to the prohibitin family.</text>
</comment>
<evidence type="ECO:0000259" key="7">
    <source>
        <dbReference type="SMART" id="SM00244"/>
    </source>
</evidence>
<dbReference type="EMBL" id="HBHK01021175">
    <property type="protein sequence ID" value="CAD9698234.1"/>
    <property type="molecule type" value="Transcribed_RNA"/>
</dbReference>
<name>A0A7S2WNF4_9STRA</name>
<evidence type="ECO:0000256" key="3">
    <source>
        <dbReference type="ARBA" id="ARBA00022792"/>
    </source>
</evidence>
<dbReference type="CDD" id="cd03401">
    <property type="entry name" value="SPFH_prohibitin"/>
    <property type="match status" value="1"/>
</dbReference>
<sequence>MIRLISRRYGAVMARTVGVEMKRGQGAVGKFAAAITGGNGYVRRLTTVRMASTSTGTSAGSQTGGAQAIGRMRLNRFGRTRLPFVLVGAGLLYSTYAVIPAGHTGIIDTFGKVSEDKLISGFHLKNPLSRVKLLSLMTKKEGIECSVPSAEGLMVSLKVELQYRLDETCVVSLYQTVGMDYMNVLVQPILSATIREVTCKRDAKAMYTSDGRHGMQSEIISLLREKLSARGIIVEDCCLTRVVLPRNLSDAIERKLEMEQESQRMGFVLIREEQEAKRKAIEAQGIQKFQEIVSKGIDEKLLKWKGIEATQELANSQNSKVVIVGGGKDGLPLILGN</sequence>
<dbReference type="SMART" id="SM00244">
    <property type="entry name" value="PHB"/>
    <property type="match status" value="1"/>
</dbReference>
<dbReference type="InterPro" id="IPR001107">
    <property type="entry name" value="Band_7"/>
</dbReference>
<feature type="domain" description="Band 7" evidence="7">
    <location>
        <begin position="94"/>
        <end position="256"/>
    </location>
</feature>
<dbReference type="PANTHER" id="PTHR23222">
    <property type="entry name" value="PROHIBITIN"/>
    <property type="match status" value="1"/>
</dbReference>
<evidence type="ECO:0000256" key="4">
    <source>
        <dbReference type="ARBA" id="ARBA00023128"/>
    </source>
</evidence>
<evidence type="ECO:0000256" key="2">
    <source>
        <dbReference type="ARBA" id="ARBA00009658"/>
    </source>
</evidence>
<evidence type="ECO:0000313" key="8">
    <source>
        <dbReference type="EMBL" id="CAD9698234.1"/>
    </source>
</evidence>
<comment type="subcellular location">
    <subcellularLocation>
        <location evidence="1 6">Mitochondrion inner membrane</location>
    </subcellularLocation>
</comment>
<dbReference type="InterPro" id="IPR000163">
    <property type="entry name" value="Prohibitin"/>
</dbReference>
<dbReference type="PANTHER" id="PTHR23222:SF1">
    <property type="entry name" value="PROHIBITIN-2"/>
    <property type="match status" value="1"/>
</dbReference>
<evidence type="ECO:0000256" key="5">
    <source>
        <dbReference type="ARBA" id="ARBA00023136"/>
    </source>
</evidence>